<evidence type="ECO:0000313" key="3">
    <source>
        <dbReference type="Proteomes" id="UP000005744"/>
    </source>
</evidence>
<dbReference type="STRING" id="395493.BegalDRAFT_3415"/>
<keyword evidence="1" id="KW-0732">Signal</keyword>
<dbReference type="Proteomes" id="UP000005744">
    <property type="component" value="Unassembled WGS sequence"/>
</dbReference>
<proteinExistence type="predicted"/>
<dbReference type="InterPro" id="IPR051553">
    <property type="entry name" value="Ran_GTPase-activating"/>
</dbReference>
<dbReference type="HOGENOM" id="CLU_341869_0_0_6"/>
<dbReference type="InterPro" id="IPR036698">
    <property type="entry name" value="TM1070-like_sf"/>
</dbReference>
<evidence type="ECO:0000256" key="1">
    <source>
        <dbReference type="SAM" id="SignalP"/>
    </source>
</evidence>
<dbReference type="PROSITE" id="PS50012">
    <property type="entry name" value="RCC1_3"/>
    <property type="match status" value="2"/>
</dbReference>
<dbReference type="PRINTS" id="PR00633">
    <property type="entry name" value="RCCNDNSATION"/>
</dbReference>
<dbReference type="RefSeq" id="WP_002692112.1">
    <property type="nucleotide sequence ID" value="NZ_JH600070.1"/>
</dbReference>
<dbReference type="eggNOG" id="COG5184">
    <property type="taxonomic scope" value="Bacteria"/>
</dbReference>
<dbReference type="Pfam" id="PF13540">
    <property type="entry name" value="RCC1_2"/>
    <property type="match status" value="1"/>
</dbReference>
<dbReference type="OrthoDB" id="5627713at2"/>
<accession>I3CKT9</accession>
<sequence>MQFFKTLLLSLFLLSPPLYAVEPQVATSADHVLYLRADGSVWAWGGDISMNNPRMTANVVSIATGAYHHFAIKADGTLWAWGDSRYFPNASQHGYPETIIDPIQLPITNVKSVIIAETHQLILKNDGTVWSWGSNTLGQLGNGMQDENYHDTLTQVAIPANIIAIAAGGGSEFGLNLSTYTYANTIYAHSLALDTQGKVWAWGGNGQGQLGLGDTVNRLSPVQLPLTNVVQIAAGAKHSLALTQDNRLWSWGLDYNGNDQTHLSPQTINIALNGVETIEHIAAGGTYSMVRINAKGASIIKTWGIAGWGNEPSYTPVNLVNNVPYIITMGIGSHSIRPSSRFSVIDTSVAFLDNQGHVYFLGAQQTTKKDKLIPISFASTKPRHVLYMPEGFLGNGVTEFITVLNTNDVPAYGYLQLIYENSGMQSQIPVEFPPKQRSTIDLFAYKKFYINEFLTEELRYADPFAMRLIMYQPITASLTHYDNGIALGSEFTATTSNRWHSALGMNVNYERDYLCIEKADDANVTNITVTLTHGLTGNTFNYNVPVAQLSYFAGGRISVFLQDILNSSPVASAFKNAPFSITVTSGNQLVVALSHYDDSLHEGTLTLLQPNNGSATGYVAEGWLAGNAFEIVDIFNPNTEAVTIDWNMMGSINKQFSTTIPAGQKGSVLLNDHVSKQQDYALGYQAHTANGAPANIVANFSDFDEISLNGVPFVQPNKVWELSEGFINNTPNRVREYLLLANPNNQTANVKLLFYYDLPIEPTIINLSIPPKAKGGLAPHDDNRLFRRPADQIGTAFGIRIESDVAIVPYFVHFDYVFGGSFAMTGIPK</sequence>
<dbReference type="SUPFAM" id="SSF50985">
    <property type="entry name" value="RCC1/BLIP-II"/>
    <property type="match status" value="2"/>
</dbReference>
<dbReference type="Pfam" id="PF00415">
    <property type="entry name" value="RCC1"/>
    <property type="match status" value="2"/>
</dbReference>
<evidence type="ECO:0000313" key="2">
    <source>
        <dbReference type="EMBL" id="EIJ44232.1"/>
    </source>
</evidence>
<feature type="signal peptide" evidence="1">
    <location>
        <begin position="1"/>
        <end position="20"/>
    </location>
</feature>
<dbReference type="Gene3D" id="2.130.10.30">
    <property type="entry name" value="Regulator of chromosome condensation 1/beta-lactamase-inhibitor protein II"/>
    <property type="match status" value="2"/>
</dbReference>
<dbReference type="PANTHER" id="PTHR45982">
    <property type="entry name" value="REGULATOR OF CHROMOSOME CONDENSATION"/>
    <property type="match status" value="1"/>
</dbReference>
<dbReference type="PROSITE" id="PS00626">
    <property type="entry name" value="RCC1_2"/>
    <property type="match status" value="1"/>
</dbReference>
<organism evidence="2 3">
    <name type="scientific">Beggiatoa alba B18LD</name>
    <dbReference type="NCBI Taxonomy" id="395493"/>
    <lineage>
        <taxon>Bacteria</taxon>
        <taxon>Pseudomonadati</taxon>
        <taxon>Pseudomonadota</taxon>
        <taxon>Gammaproteobacteria</taxon>
        <taxon>Thiotrichales</taxon>
        <taxon>Thiotrichaceae</taxon>
        <taxon>Beggiatoa</taxon>
    </lineage>
</organism>
<feature type="chain" id="PRO_5003669327" evidence="1">
    <location>
        <begin position="21"/>
        <end position="829"/>
    </location>
</feature>
<gene>
    <name evidence="2" type="ORF">BegalDRAFT_3415</name>
</gene>
<dbReference type="InterPro" id="IPR000408">
    <property type="entry name" value="Reg_chr_condens"/>
</dbReference>
<dbReference type="PANTHER" id="PTHR45982:SF1">
    <property type="entry name" value="REGULATOR OF CHROMOSOME CONDENSATION"/>
    <property type="match status" value="1"/>
</dbReference>
<dbReference type="AlphaFoldDB" id="I3CKT9"/>
<reference evidence="2 3" key="1">
    <citation type="submission" date="2011-11" db="EMBL/GenBank/DDBJ databases">
        <title>Improved High-Quality Draft sequence of Beggiatoa alba B18lD.</title>
        <authorList>
            <consortium name="US DOE Joint Genome Institute"/>
            <person name="Lucas S."/>
            <person name="Han J."/>
            <person name="Lapidus A."/>
            <person name="Cheng J.-F."/>
            <person name="Goodwin L."/>
            <person name="Pitluck S."/>
            <person name="Peters L."/>
            <person name="Mikhailova N."/>
            <person name="Held B."/>
            <person name="Detter J.C."/>
            <person name="Han C."/>
            <person name="Tapia R."/>
            <person name="Land M."/>
            <person name="Hauser L."/>
            <person name="Kyrpides N."/>
            <person name="Ivanova N."/>
            <person name="Pagani I."/>
            <person name="Samuel K."/>
            <person name="Teske A."/>
            <person name="Mueller J."/>
            <person name="Woyke T."/>
        </authorList>
    </citation>
    <scope>NUCLEOTIDE SEQUENCE [LARGE SCALE GENOMIC DNA]</scope>
    <source>
        <strain evidence="2 3">B18LD</strain>
    </source>
</reference>
<dbReference type="Gene3D" id="2.60.290.11">
    <property type="entry name" value="TM1070-like"/>
    <property type="match status" value="2"/>
</dbReference>
<dbReference type="InterPro" id="IPR009091">
    <property type="entry name" value="RCC1/BLIP-II"/>
</dbReference>
<protein>
    <submittedName>
        <fullName evidence="2">Regulator of chromosome condensation (RCC1) repeat protein</fullName>
    </submittedName>
</protein>
<keyword evidence="3" id="KW-1185">Reference proteome</keyword>
<dbReference type="EMBL" id="JH600070">
    <property type="protein sequence ID" value="EIJ44232.1"/>
    <property type="molecule type" value="Genomic_DNA"/>
</dbReference>
<name>I3CKT9_9GAMM</name>